<dbReference type="AlphaFoldDB" id="A0A813I6Q7"/>
<dbReference type="EMBL" id="CAJNNW010003499">
    <property type="protein sequence ID" value="CAE8645440.1"/>
    <property type="molecule type" value="Genomic_DNA"/>
</dbReference>
<comment type="caution">
    <text evidence="1">The sequence shown here is derived from an EMBL/GenBank/DDBJ whole genome shotgun (WGS) entry which is preliminary data.</text>
</comment>
<accession>A0A813I6Q7</accession>
<name>A0A813I6Q7_POLGL</name>
<dbReference type="Proteomes" id="UP000626109">
    <property type="component" value="Unassembled WGS sequence"/>
</dbReference>
<sequence length="579" mass="65211">MNLLWILPALVLGTFPGNEPIPRRHFVIMEDWNNRIMFIDLGLCPPRPWIFTGVEVYSQPTTLKLIVARGRREPGMAPVPPTTPGGSTTDSYLTALSGAVNIEFEGSHRIELSEPLQVEVGDCIGWLQESPSIPCQKTENDTVVLMSHYKALPMTGEPHEMSASVPCSFSIRLLPEDGQAIGAMQSRHVAFAFHRPFVNKQDATEEGVAVCLAGDLRNLELTADRIDRMLVRPLSADLFIYGPKAKRKADQAALSWLMHRPYTKSVRIYAENVTQTLRSLPEEQARNLEEAIRQVPGNWLGGARLRDGSELDIMHRTGWLSGKAPSGWRERSWVEGSGVFQMFARRECLDMMTRYESEIRSGRRYKHVVVTRSDLHWIMPHPTLEQLESLYNDSENDRIWIADTTGDDWGGLYDRHFVAPRWLSSAGILNDWDIVLSGLATTIFQGYEQRGGPTNGQTEKHQSGINTEQWLATRLQFAQIPAKRFPALAYVTCRPGAWHQQFNSYAITATHRYSAGFPCTEQGFRFPQEHEAASEVAACVEQNHSPPATGWSNGSFWGSSNLIWLRKCSQKFEASKIQS</sequence>
<organism evidence="1 2">
    <name type="scientific">Polarella glacialis</name>
    <name type="common">Dinoflagellate</name>
    <dbReference type="NCBI Taxonomy" id="89957"/>
    <lineage>
        <taxon>Eukaryota</taxon>
        <taxon>Sar</taxon>
        <taxon>Alveolata</taxon>
        <taxon>Dinophyceae</taxon>
        <taxon>Suessiales</taxon>
        <taxon>Suessiaceae</taxon>
        <taxon>Polarella</taxon>
    </lineage>
</organism>
<gene>
    <name evidence="1" type="ORF">PGLA2088_LOCUS3907</name>
</gene>
<protein>
    <submittedName>
        <fullName evidence="1">Uncharacterized protein</fullName>
    </submittedName>
</protein>
<evidence type="ECO:0000313" key="1">
    <source>
        <dbReference type="EMBL" id="CAE8645440.1"/>
    </source>
</evidence>
<proteinExistence type="predicted"/>
<reference evidence="1" key="1">
    <citation type="submission" date="2021-02" db="EMBL/GenBank/DDBJ databases">
        <authorList>
            <person name="Dougan E. K."/>
            <person name="Rhodes N."/>
            <person name="Thang M."/>
            <person name="Chan C."/>
        </authorList>
    </citation>
    <scope>NUCLEOTIDE SEQUENCE</scope>
</reference>
<evidence type="ECO:0000313" key="2">
    <source>
        <dbReference type="Proteomes" id="UP000626109"/>
    </source>
</evidence>